<keyword evidence="2" id="KW-0472">Membrane</keyword>
<dbReference type="RefSeq" id="WP_157718991.1">
    <property type="nucleotide sequence ID" value="NZ_LT629780.1"/>
</dbReference>
<sequence length="110" mass="11719">MKLFNLLGSLSVAALWLALAGNLLRPFAAPFDLLLQLAAAGLLGLHLLQAWLYRRELGACARPWLATLGVLLCGAFRLPRERAAVAPLLRPQASRADAPAATPEPLRSAA</sequence>
<evidence type="ECO:0000313" key="4">
    <source>
        <dbReference type="Proteomes" id="UP000243063"/>
    </source>
</evidence>
<dbReference type="EMBL" id="LT629780">
    <property type="protein sequence ID" value="SDU27797.1"/>
    <property type="molecule type" value="Genomic_DNA"/>
</dbReference>
<name>A0A1H2H7D3_9GAMM</name>
<keyword evidence="2" id="KW-0812">Transmembrane</keyword>
<proteinExistence type="predicted"/>
<dbReference type="AlphaFoldDB" id="A0A1H2H7D3"/>
<keyword evidence="4" id="KW-1185">Reference proteome</keyword>
<dbReference type="Pfam" id="PF06611">
    <property type="entry name" value="DUF1145"/>
    <property type="match status" value="1"/>
</dbReference>
<gene>
    <name evidence="3" type="ORF">SAMN05216580_2172</name>
</gene>
<feature type="transmembrane region" description="Helical" evidence="2">
    <location>
        <begin position="30"/>
        <end position="53"/>
    </location>
</feature>
<feature type="region of interest" description="Disordered" evidence="1">
    <location>
        <begin position="91"/>
        <end position="110"/>
    </location>
</feature>
<protein>
    <submittedName>
        <fullName evidence="3">Putative membrane protein</fullName>
    </submittedName>
</protein>
<keyword evidence="2" id="KW-1133">Transmembrane helix</keyword>
<dbReference type="InterPro" id="IPR009525">
    <property type="entry name" value="DUF1145"/>
</dbReference>
<accession>A0A1H2H7D3</accession>
<evidence type="ECO:0000256" key="2">
    <source>
        <dbReference type="SAM" id="Phobius"/>
    </source>
</evidence>
<dbReference type="STRING" id="1245526.SAMN05216580_2172"/>
<reference evidence="4" key="1">
    <citation type="submission" date="2016-10" db="EMBL/GenBank/DDBJ databases">
        <authorList>
            <person name="Varghese N."/>
            <person name="Submissions S."/>
        </authorList>
    </citation>
    <scope>NUCLEOTIDE SEQUENCE [LARGE SCALE GENOMIC DNA]</scope>
    <source>
        <strain evidence="4">CCTCC 2012022</strain>
    </source>
</reference>
<dbReference type="Proteomes" id="UP000243063">
    <property type="component" value="Chromosome I"/>
</dbReference>
<evidence type="ECO:0000313" key="3">
    <source>
        <dbReference type="EMBL" id="SDU27797.1"/>
    </source>
</evidence>
<evidence type="ECO:0000256" key="1">
    <source>
        <dbReference type="SAM" id="MobiDB-lite"/>
    </source>
</evidence>
<organism evidence="3 4">
    <name type="scientific">Geopseudomonas guangdongensis</name>
    <dbReference type="NCBI Taxonomy" id="1245526"/>
    <lineage>
        <taxon>Bacteria</taxon>
        <taxon>Pseudomonadati</taxon>
        <taxon>Pseudomonadota</taxon>
        <taxon>Gammaproteobacteria</taxon>
        <taxon>Pseudomonadales</taxon>
        <taxon>Pseudomonadaceae</taxon>
        <taxon>Geopseudomonas</taxon>
    </lineage>
</organism>